<evidence type="ECO:0000313" key="2">
    <source>
        <dbReference type="EMBL" id="PWI65359.1"/>
    </source>
</evidence>
<gene>
    <name evidence="2" type="ORF">PCL_07128</name>
</gene>
<feature type="signal peptide" evidence="1">
    <location>
        <begin position="1"/>
        <end position="20"/>
    </location>
</feature>
<feature type="chain" id="PRO_5015656231" evidence="1">
    <location>
        <begin position="21"/>
        <end position="347"/>
    </location>
</feature>
<dbReference type="Proteomes" id="UP000245956">
    <property type="component" value="Unassembled WGS sequence"/>
</dbReference>
<sequence length="347" mass="38744">MLSWRHHLLFWGLAAASVMARYTFYTMRPTLYTWIKNPEANFRSAIAMGIPAPEKLGPRPVLGSNGEFRYAAEQRARQWQRSLLKLRNCVYFVSLAGLCIFVRDGALNWHVLPPAVLDADAGLRGHAVHLLASFLVLGTAEVWRQDVGPTQQSPSHRLYATVHGTDGCSQDFEIDVAGMEMLYRHATRCLPGDHGLRAATGMGVMGISGLMVSLSSLAWLISGRWTDPVTWWFADATSLRYVWIMATLLWALNDVCETVRLPVCFCRDASVCLRSTLTCAVRLLGCVLRLALEMAKARPEAHVLSVREAWIVTLGTRLYGLLWWTGVWTAAAPVDIEVEFVRRDVAV</sequence>
<dbReference type="EMBL" id="LCWV01000034">
    <property type="protein sequence ID" value="PWI65359.1"/>
    <property type="molecule type" value="Genomic_DNA"/>
</dbReference>
<reference evidence="2 3" key="1">
    <citation type="journal article" date="2016" name="Front. Microbiol.">
        <title>Genome and transcriptome sequences reveal the specific parasitism of the nematophagous Purpureocillium lilacinum 36-1.</title>
        <authorList>
            <person name="Xie J."/>
            <person name="Li S."/>
            <person name="Mo C."/>
            <person name="Xiao X."/>
            <person name="Peng D."/>
            <person name="Wang G."/>
            <person name="Xiao Y."/>
        </authorList>
    </citation>
    <scope>NUCLEOTIDE SEQUENCE [LARGE SCALE GENOMIC DNA]</scope>
    <source>
        <strain evidence="2 3">36-1</strain>
    </source>
</reference>
<keyword evidence="1" id="KW-0732">Signal</keyword>
<protein>
    <submittedName>
        <fullName evidence="2">Uncharacterized protein</fullName>
    </submittedName>
</protein>
<organism evidence="2 3">
    <name type="scientific">Purpureocillium lilacinum</name>
    <name type="common">Paecilomyces lilacinus</name>
    <dbReference type="NCBI Taxonomy" id="33203"/>
    <lineage>
        <taxon>Eukaryota</taxon>
        <taxon>Fungi</taxon>
        <taxon>Dikarya</taxon>
        <taxon>Ascomycota</taxon>
        <taxon>Pezizomycotina</taxon>
        <taxon>Sordariomycetes</taxon>
        <taxon>Hypocreomycetidae</taxon>
        <taxon>Hypocreales</taxon>
        <taxon>Ophiocordycipitaceae</taxon>
        <taxon>Purpureocillium</taxon>
    </lineage>
</organism>
<name>A0A2U3DSY1_PURLI</name>
<evidence type="ECO:0000256" key="1">
    <source>
        <dbReference type="SAM" id="SignalP"/>
    </source>
</evidence>
<proteinExistence type="predicted"/>
<evidence type="ECO:0000313" key="3">
    <source>
        <dbReference type="Proteomes" id="UP000245956"/>
    </source>
</evidence>
<accession>A0A2U3DSY1</accession>
<comment type="caution">
    <text evidence="2">The sequence shown here is derived from an EMBL/GenBank/DDBJ whole genome shotgun (WGS) entry which is preliminary data.</text>
</comment>
<dbReference type="AlphaFoldDB" id="A0A2U3DSY1"/>